<feature type="compositionally biased region" description="Low complexity" evidence="1">
    <location>
        <begin position="41"/>
        <end position="54"/>
    </location>
</feature>
<keyword evidence="2" id="KW-0812">Transmembrane</keyword>
<comment type="caution">
    <text evidence="3">The sequence shown here is derived from an EMBL/GenBank/DDBJ whole genome shotgun (WGS) entry which is preliminary data.</text>
</comment>
<dbReference type="Proteomes" id="UP001595710">
    <property type="component" value="Unassembled WGS sequence"/>
</dbReference>
<evidence type="ECO:0000313" key="4">
    <source>
        <dbReference type="Proteomes" id="UP001595710"/>
    </source>
</evidence>
<name>A0ABV7WU76_9GAMM</name>
<sequence>MFVRVATLFFTVVAISLVLFIWLKSPSHETPLSSKTEIIDESSSQETTTTQTVHTQKKANSNAPAKEQPDTIIETPLSEQYAQVATRFEQAIQYPSQSLPIFDPSAITKYRPNIAAPISFEKDNVVLSMQSDYLRYKTNQAITGNVSVQGIKGAEISLSLIQQGQVIAIKTTQVSEHKQAFSFPPLGQSWQLDEIQLVATLKSGNQEWIVSTPIQRDKSNQQSARLNSVESSQVKGAWLVIPIALDIHMEGFYRIEANLYSATDNRPLLHLTTEDELPKGSQTVQLAAHISALKAMNDEGDYILQDLVLEQMPSPPNFEVSQGIVSLESISVNGHPFSSYKDEPYQDEEALARLEFLQSMSNP</sequence>
<organism evidence="3 4">
    <name type="scientific">Reinekea marina</name>
    <dbReference type="NCBI Taxonomy" id="1310421"/>
    <lineage>
        <taxon>Bacteria</taxon>
        <taxon>Pseudomonadati</taxon>
        <taxon>Pseudomonadota</taxon>
        <taxon>Gammaproteobacteria</taxon>
        <taxon>Oceanospirillales</taxon>
        <taxon>Saccharospirillaceae</taxon>
        <taxon>Reinekea</taxon>
    </lineage>
</organism>
<feature type="region of interest" description="Disordered" evidence="1">
    <location>
        <begin position="28"/>
        <end position="71"/>
    </location>
</feature>
<dbReference type="RefSeq" id="WP_290281262.1">
    <property type="nucleotide sequence ID" value="NZ_JAUFQI010000001.1"/>
</dbReference>
<evidence type="ECO:0000256" key="2">
    <source>
        <dbReference type="SAM" id="Phobius"/>
    </source>
</evidence>
<evidence type="ECO:0000256" key="1">
    <source>
        <dbReference type="SAM" id="MobiDB-lite"/>
    </source>
</evidence>
<evidence type="ECO:0000313" key="3">
    <source>
        <dbReference type="EMBL" id="MFC3702404.1"/>
    </source>
</evidence>
<keyword evidence="4" id="KW-1185">Reference proteome</keyword>
<protein>
    <submittedName>
        <fullName evidence="3">Uncharacterized protein</fullName>
    </submittedName>
</protein>
<keyword evidence="2" id="KW-1133">Transmembrane helix</keyword>
<feature type="transmembrane region" description="Helical" evidence="2">
    <location>
        <begin position="6"/>
        <end position="23"/>
    </location>
</feature>
<proteinExistence type="predicted"/>
<accession>A0ABV7WU76</accession>
<gene>
    <name evidence="3" type="ORF">ACFOND_12195</name>
</gene>
<reference evidence="4" key="1">
    <citation type="journal article" date="2019" name="Int. J. Syst. Evol. Microbiol.">
        <title>The Global Catalogue of Microorganisms (GCM) 10K type strain sequencing project: providing services to taxonomists for standard genome sequencing and annotation.</title>
        <authorList>
            <consortium name="The Broad Institute Genomics Platform"/>
            <consortium name="The Broad Institute Genome Sequencing Center for Infectious Disease"/>
            <person name="Wu L."/>
            <person name="Ma J."/>
        </authorList>
    </citation>
    <scope>NUCLEOTIDE SEQUENCE [LARGE SCALE GENOMIC DNA]</scope>
    <source>
        <strain evidence="4">CECT 8288</strain>
    </source>
</reference>
<keyword evidence="2" id="KW-0472">Membrane</keyword>
<dbReference type="EMBL" id="JBHRYN010000012">
    <property type="protein sequence ID" value="MFC3702404.1"/>
    <property type="molecule type" value="Genomic_DNA"/>
</dbReference>